<dbReference type="Proteomes" id="UP001138621">
    <property type="component" value="Unassembled WGS sequence"/>
</dbReference>
<sequence>MKADLHKSLIYLDREYIADLYEVTTGHSPDTTITSSQGKKAGAAIPVFSAEVSAQETRSFKLSTLGMLAHGWSTLNAEPDLDSSNFVPEMRSQYGWFNGELTVYQVKTSVHRSSGTNDVLAESEHFQIRQSRTSSLSLITTPEYFLSGLGTLVKLQKTVLKEMSIPVRAFVRVFAAQDHMKQWVAVPLVILER</sequence>
<proteinExistence type="predicted"/>
<accession>A0AA40RV75</accession>
<organism evidence="1 2">
    <name type="scientific">Stutzerimonas stutzeri</name>
    <name type="common">Pseudomonas stutzeri</name>
    <dbReference type="NCBI Taxonomy" id="316"/>
    <lineage>
        <taxon>Bacteria</taxon>
        <taxon>Pseudomonadati</taxon>
        <taxon>Pseudomonadota</taxon>
        <taxon>Gammaproteobacteria</taxon>
        <taxon>Pseudomonadales</taxon>
        <taxon>Pseudomonadaceae</taxon>
        <taxon>Stutzerimonas</taxon>
    </lineage>
</organism>
<protein>
    <submittedName>
        <fullName evidence="1">Uncharacterized protein</fullName>
    </submittedName>
</protein>
<reference evidence="1" key="1">
    <citation type="submission" date="2020-02" db="EMBL/GenBank/DDBJ databases">
        <title>Synteny-based analysis reveals conserved mechanism for high triclosan tolerance in Pseudomonas, as well as instances of horizontal transfer.</title>
        <authorList>
            <person name="Mcfarland A.G."/>
            <person name="Bertucci H.K."/>
            <person name="Litmann E."/>
            <person name="Shen J."/>
            <person name="Huttenhower C."/>
            <person name="Hartmann E.M."/>
        </authorList>
    </citation>
    <scope>NUCLEOTIDE SEQUENCE</scope>
    <source>
        <strain evidence="1">109A1</strain>
    </source>
</reference>
<gene>
    <name evidence="1" type="ORF">G7024_19675</name>
</gene>
<dbReference type="EMBL" id="JAAMRD010000019">
    <property type="protein sequence ID" value="MBA1306619.1"/>
    <property type="molecule type" value="Genomic_DNA"/>
</dbReference>
<evidence type="ECO:0000313" key="1">
    <source>
        <dbReference type="EMBL" id="MBA1306619.1"/>
    </source>
</evidence>
<dbReference type="AlphaFoldDB" id="A0AA40RV75"/>
<evidence type="ECO:0000313" key="2">
    <source>
        <dbReference type="Proteomes" id="UP001138621"/>
    </source>
</evidence>
<comment type="caution">
    <text evidence="1">The sequence shown here is derived from an EMBL/GenBank/DDBJ whole genome shotgun (WGS) entry which is preliminary data.</text>
</comment>
<name>A0AA40RV75_STUST</name>
<dbReference type="RefSeq" id="WP_181122168.1">
    <property type="nucleotide sequence ID" value="NZ_JAAMRD010000019.1"/>
</dbReference>